<comment type="similarity">
    <text evidence="2">Belongs to the peptidase M24B family.</text>
</comment>
<dbReference type="Gene3D" id="3.90.230.10">
    <property type="entry name" value="Creatinase/methionine aminopeptidase superfamily"/>
    <property type="match status" value="1"/>
</dbReference>
<proteinExistence type="inferred from homology"/>
<evidence type="ECO:0000256" key="3">
    <source>
        <dbReference type="ARBA" id="ARBA00022723"/>
    </source>
</evidence>
<dbReference type="InterPro" id="IPR036005">
    <property type="entry name" value="Creatinase/aminopeptidase-like"/>
</dbReference>
<dbReference type="InterPro" id="IPR000994">
    <property type="entry name" value="Pept_M24"/>
</dbReference>
<dbReference type="InterPro" id="IPR007865">
    <property type="entry name" value="Aminopep_P_N"/>
</dbReference>
<dbReference type="GO" id="GO:0005739">
    <property type="term" value="C:mitochondrion"/>
    <property type="evidence" value="ECO:0007669"/>
    <property type="project" value="TreeGrafter"/>
</dbReference>
<dbReference type="InterPro" id="IPR029149">
    <property type="entry name" value="Creatin/AminoP/Spt16_N"/>
</dbReference>
<keyword evidence="7" id="KW-0031">Aminopeptidase</keyword>
<sequence length="560" mass="63764">MAVNVKRIATQIPELTLFAKTSPRLFVCRFLHGAKFTRWKFRHRTATRWSAPRTCEESTLSDIGGLEACIKEEKLKSLSEKGLRFVGDKAKTIGQPTPESHPHLMEENEITPGITKKEFRDRRHKLLSLLSKTHFGETHDKHLVIIPSNPTKYMTTDVPYPFRQNTDFLYLTGFQEPDAVLVLQTLEGQSLPAHKSTLFIQPPDPKRELWEGKRPGTKDAILFFGFDESYSIRNLAPVLIDRYAGRDFCVWYDSLRPTHPVIHDEISKILFRTEKFSYKNLLALGHNVHMLRLIKSEAEIKLLRQSASLTAQAITKVMKSTRPGLEESHLHTILQYECRMSGAERLAYPPVVASGPMANTLHYINNTQVLRDGELVLMDAGSEYHGYASDITRTWPVSGKFSKPQKELYEMVLRVHKKCLQLCQKTVSLDYLHHAMLLLLGEELIGLNFISKNLTESQLKKAAAEFCPHHVGHYLGMDTHDTHMVSRGLGLHPGMVITIEPGIYISADNTKVPERYRGIGIRIEDDVLITERGPEVLTAECPKEIEDIERLMNNTEIARL</sequence>
<organism evidence="7 8">
    <name type="scientific">Stylophora pistillata</name>
    <name type="common">Smooth cauliflower coral</name>
    <dbReference type="NCBI Taxonomy" id="50429"/>
    <lineage>
        <taxon>Eukaryota</taxon>
        <taxon>Metazoa</taxon>
        <taxon>Cnidaria</taxon>
        <taxon>Anthozoa</taxon>
        <taxon>Hexacorallia</taxon>
        <taxon>Scleractinia</taxon>
        <taxon>Astrocoeniina</taxon>
        <taxon>Pocilloporidae</taxon>
        <taxon>Stylophora</taxon>
    </lineage>
</organism>
<gene>
    <name evidence="7" type="primary">XPNPEP3</name>
    <name evidence="7" type="ORF">AWC38_SpisGene18003</name>
</gene>
<dbReference type="SUPFAM" id="SSF55920">
    <property type="entry name" value="Creatinase/aminopeptidase"/>
    <property type="match status" value="1"/>
</dbReference>
<dbReference type="SUPFAM" id="SSF53092">
    <property type="entry name" value="Creatinase/prolidase N-terminal domain"/>
    <property type="match status" value="1"/>
</dbReference>
<keyword evidence="4" id="KW-0378">Hydrolase</keyword>
<dbReference type="GO" id="GO:0030145">
    <property type="term" value="F:manganese ion binding"/>
    <property type="evidence" value="ECO:0007669"/>
    <property type="project" value="InterPro"/>
</dbReference>
<feature type="domain" description="Aminopeptidase P N-terminal" evidence="6">
    <location>
        <begin position="114"/>
        <end position="260"/>
    </location>
</feature>
<keyword evidence="8" id="KW-1185">Reference proteome</keyword>
<evidence type="ECO:0000313" key="8">
    <source>
        <dbReference type="Proteomes" id="UP000225706"/>
    </source>
</evidence>
<dbReference type="OrthoDB" id="4215474at2759"/>
<dbReference type="InterPro" id="IPR052433">
    <property type="entry name" value="X-Pro_dipept-like"/>
</dbReference>
<dbReference type="STRING" id="50429.A0A2B4RH23"/>
<evidence type="ECO:0000259" key="6">
    <source>
        <dbReference type="SMART" id="SM01011"/>
    </source>
</evidence>
<dbReference type="Pfam" id="PF00557">
    <property type="entry name" value="Peptidase_M24"/>
    <property type="match status" value="1"/>
</dbReference>
<evidence type="ECO:0000313" key="7">
    <source>
        <dbReference type="EMBL" id="PFX17674.1"/>
    </source>
</evidence>
<reference evidence="8" key="1">
    <citation type="journal article" date="2017" name="bioRxiv">
        <title>Comparative analysis of the genomes of Stylophora pistillata and Acropora digitifera provides evidence for extensive differences between species of corals.</title>
        <authorList>
            <person name="Voolstra C.R."/>
            <person name="Li Y."/>
            <person name="Liew Y.J."/>
            <person name="Baumgarten S."/>
            <person name="Zoccola D."/>
            <person name="Flot J.-F."/>
            <person name="Tambutte S."/>
            <person name="Allemand D."/>
            <person name="Aranda M."/>
        </authorList>
    </citation>
    <scope>NUCLEOTIDE SEQUENCE [LARGE SCALE GENOMIC DNA]</scope>
</reference>
<dbReference type="Gene3D" id="3.40.350.10">
    <property type="entry name" value="Creatinase/prolidase N-terminal domain"/>
    <property type="match status" value="1"/>
</dbReference>
<dbReference type="PANTHER" id="PTHR43226">
    <property type="entry name" value="XAA-PRO AMINOPEPTIDASE 3"/>
    <property type="match status" value="1"/>
</dbReference>
<dbReference type="GO" id="GO:0006508">
    <property type="term" value="P:proteolysis"/>
    <property type="evidence" value="ECO:0007669"/>
    <property type="project" value="TreeGrafter"/>
</dbReference>
<evidence type="ECO:0000256" key="4">
    <source>
        <dbReference type="ARBA" id="ARBA00022801"/>
    </source>
</evidence>
<name>A0A2B4RH23_STYPI</name>
<dbReference type="CDD" id="cd01087">
    <property type="entry name" value="Prolidase"/>
    <property type="match status" value="1"/>
</dbReference>
<dbReference type="PANTHER" id="PTHR43226:SF4">
    <property type="entry name" value="XAA-PRO AMINOPEPTIDASE 3"/>
    <property type="match status" value="1"/>
</dbReference>
<dbReference type="FunFam" id="3.90.230.10:FF:000002">
    <property type="entry name" value="Xaa-Pro aminopeptidase 3"/>
    <property type="match status" value="1"/>
</dbReference>
<dbReference type="GO" id="GO:0070006">
    <property type="term" value="F:metalloaminopeptidase activity"/>
    <property type="evidence" value="ECO:0007669"/>
    <property type="project" value="InterPro"/>
</dbReference>
<protein>
    <submittedName>
        <fullName evidence="7">Putative Xaa-Pro aminopeptidase 3</fullName>
    </submittedName>
</protein>
<comment type="cofactor">
    <cofactor evidence="1">
        <name>Mn(2+)</name>
        <dbReference type="ChEBI" id="CHEBI:29035"/>
    </cofactor>
</comment>
<dbReference type="Pfam" id="PF05195">
    <property type="entry name" value="AMP_N"/>
    <property type="match status" value="1"/>
</dbReference>
<dbReference type="EMBL" id="LSMT01000457">
    <property type="protein sequence ID" value="PFX17674.1"/>
    <property type="molecule type" value="Genomic_DNA"/>
</dbReference>
<dbReference type="AlphaFoldDB" id="A0A2B4RH23"/>
<dbReference type="Proteomes" id="UP000225706">
    <property type="component" value="Unassembled WGS sequence"/>
</dbReference>
<comment type="caution">
    <text evidence="7">The sequence shown here is derived from an EMBL/GenBank/DDBJ whole genome shotgun (WGS) entry which is preliminary data.</text>
</comment>
<evidence type="ECO:0000256" key="5">
    <source>
        <dbReference type="ARBA" id="ARBA00023211"/>
    </source>
</evidence>
<keyword evidence="3" id="KW-0479">Metal-binding</keyword>
<keyword evidence="7" id="KW-0645">Protease</keyword>
<keyword evidence="5" id="KW-0464">Manganese</keyword>
<evidence type="ECO:0000256" key="1">
    <source>
        <dbReference type="ARBA" id="ARBA00001936"/>
    </source>
</evidence>
<accession>A0A2B4RH23</accession>
<dbReference type="SMART" id="SM01011">
    <property type="entry name" value="AMP_N"/>
    <property type="match status" value="1"/>
</dbReference>
<evidence type="ECO:0000256" key="2">
    <source>
        <dbReference type="ARBA" id="ARBA00008766"/>
    </source>
</evidence>